<accession>A0A835JBH4</accession>
<keyword evidence="3" id="KW-1185">Reference proteome</keyword>
<dbReference type="Proteomes" id="UP000657918">
    <property type="component" value="Chromosome 16"/>
</dbReference>
<name>A0A835JBH4_9ROSI</name>
<dbReference type="InterPro" id="IPR052692">
    <property type="entry name" value="DVL_RTFL_polypeptides"/>
</dbReference>
<feature type="compositionally biased region" description="Low complexity" evidence="1">
    <location>
        <begin position="13"/>
        <end position="51"/>
    </location>
</feature>
<feature type="compositionally biased region" description="Basic and acidic residues" evidence="1">
    <location>
        <begin position="1"/>
        <end position="12"/>
    </location>
</feature>
<comment type="caution">
    <text evidence="2">The sequence shown here is derived from an EMBL/GenBank/DDBJ whole genome shotgun (WGS) entry which is preliminary data.</text>
</comment>
<dbReference type="PANTHER" id="PTHR47596:SF2">
    <property type="entry name" value="SMALL POLYPEPTIDE DEVIL 9"/>
    <property type="match status" value="1"/>
</dbReference>
<evidence type="ECO:0000256" key="1">
    <source>
        <dbReference type="SAM" id="MobiDB-lite"/>
    </source>
</evidence>
<reference evidence="2 3" key="1">
    <citation type="submission" date="2020-10" db="EMBL/GenBank/DDBJ databases">
        <title>Plant Genome Project.</title>
        <authorList>
            <person name="Zhang R.-G."/>
        </authorList>
    </citation>
    <scope>NUCLEOTIDE SEQUENCE [LARGE SCALE GENOMIC DNA]</scope>
    <source>
        <strain evidence="2">FAFU-HL-1</strain>
        <tissue evidence="2">Leaf</tissue>
    </source>
</reference>
<sequence>MDEKWKSSKKEGSSSFTRSFSTKSSSSKAPLLRTSSLKSSSSKCPLPRSFSQKNSSISHKCSSLAKEQKTRWIFEFMIEVTTKILKEVRFNSATGPITASPSSVATIALFRLNFSASCGIAQSHLREDSYRCKY</sequence>
<gene>
    <name evidence="2" type="ORF">SADUNF_Sadunf16G0134000</name>
</gene>
<feature type="region of interest" description="Disordered" evidence="1">
    <location>
        <begin position="1"/>
        <end position="60"/>
    </location>
</feature>
<evidence type="ECO:0000313" key="3">
    <source>
        <dbReference type="Proteomes" id="UP000657918"/>
    </source>
</evidence>
<evidence type="ECO:0000313" key="2">
    <source>
        <dbReference type="EMBL" id="KAF9665544.1"/>
    </source>
</evidence>
<dbReference type="AlphaFoldDB" id="A0A835JBH4"/>
<dbReference type="PANTHER" id="PTHR47596">
    <property type="entry name" value="DVL13"/>
    <property type="match status" value="1"/>
</dbReference>
<proteinExistence type="predicted"/>
<dbReference type="EMBL" id="JADGMS010000016">
    <property type="protein sequence ID" value="KAF9665544.1"/>
    <property type="molecule type" value="Genomic_DNA"/>
</dbReference>
<organism evidence="2 3">
    <name type="scientific">Salix dunnii</name>
    <dbReference type="NCBI Taxonomy" id="1413687"/>
    <lineage>
        <taxon>Eukaryota</taxon>
        <taxon>Viridiplantae</taxon>
        <taxon>Streptophyta</taxon>
        <taxon>Embryophyta</taxon>
        <taxon>Tracheophyta</taxon>
        <taxon>Spermatophyta</taxon>
        <taxon>Magnoliopsida</taxon>
        <taxon>eudicotyledons</taxon>
        <taxon>Gunneridae</taxon>
        <taxon>Pentapetalae</taxon>
        <taxon>rosids</taxon>
        <taxon>fabids</taxon>
        <taxon>Malpighiales</taxon>
        <taxon>Salicaceae</taxon>
        <taxon>Saliceae</taxon>
        <taxon>Salix</taxon>
    </lineage>
</organism>
<protein>
    <submittedName>
        <fullName evidence="2">Uncharacterized protein</fullName>
    </submittedName>
</protein>